<gene>
    <name evidence="1" type="ORF">CWATWH0402_4136</name>
</gene>
<sequence length="141" mass="15485">MPVNNQSGYLGLVLMLATLTVEMSPATETLPPHPETVPQRVERIQKLLQETSVSLKEESSRQPLTPKSDNETDLAIWADWADGGRRRGGSGGWLMLGTLVGEIGAIPLAGQTGEMFGKSLSFILMLSPYKPEFDIRKFLEN</sequence>
<protein>
    <submittedName>
        <fullName evidence="1">Uncharacterized protein</fullName>
    </submittedName>
</protein>
<dbReference type="EMBL" id="CAQN01000895">
    <property type="protein sequence ID" value="CCQ69066.1"/>
    <property type="molecule type" value="Genomic_DNA"/>
</dbReference>
<evidence type="ECO:0000313" key="2">
    <source>
        <dbReference type="Proteomes" id="UP000018130"/>
    </source>
</evidence>
<name>T2JVL6_CROWT</name>
<organism evidence="1 2">
    <name type="scientific">Crocosphaera watsonii WH 0402</name>
    <dbReference type="NCBI Taxonomy" id="1284629"/>
    <lineage>
        <taxon>Bacteria</taxon>
        <taxon>Bacillati</taxon>
        <taxon>Cyanobacteriota</taxon>
        <taxon>Cyanophyceae</taxon>
        <taxon>Oscillatoriophycideae</taxon>
        <taxon>Chroococcales</taxon>
        <taxon>Aphanothecaceae</taxon>
        <taxon>Crocosphaera</taxon>
    </lineage>
</organism>
<reference evidence="1 2" key="2">
    <citation type="submission" date="2013-09" db="EMBL/GenBank/DDBJ databases">
        <title>Whole genome comparison of six Crocosphaera watsonii strains with differing phenotypes.</title>
        <authorList>
            <person name="Bench S.R."/>
            <person name="Heller P."/>
            <person name="Frank I."/>
            <person name="Arciniega M."/>
            <person name="Shilova I.N."/>
            <person name="Zehr J.P."/>
        </authorList>
    </citation>
    <scope>NUCLEOTIDE SEQUENCE [LARGE SCALE GENOMIC DNA]</scope>
    <source>
        <strain evidence="1 2">WH 0402</strain>
    </source>
</reference>
<dbReference type="RefSeq" id="WP_231599427.1">
    <property type="nucleotide sequence ID" value="NZ_CAQN01000895.1"/>
</dbReference>
<dbReference type="AlphaFoldDB" id="T2JVL6"/>
<evidence type="ECO:0000313" key="1">
    <source>
        <dbReference type="EMBL" id="CCQ69066.1"/>
    </source>
</evidence>
<proteinExistence type="predicted"/>
<accession>T2JVL6</accession>
<comment type="caution">
    <text evidence="1">The sequence shown here is derived from an EMBL/GenBank/DDBJ whole genome shotgun (WGS) entry which is preliminary data.</text>
</comment>
<dbReference type="Proteomes" id="UP000018130">
    <property type="component" value="Unassembled WGS sequence"/>
</dbReference>
<reference evidence="1 2" key="1">
    <citation type="submission" date="2013-01" db="EMBL/GenBank/DDBJ databases">
        <authorList>
            <person name="Bench S."/>
        </authorList>
    </citation>
    <scope>NUCLEOTIDE SEQUENCE [LARGE SCALE GENOMIC DNA]</scope>
    <source>
        <strain evidence="1 2">WH 0402</strain>
    </source>
</reference>